<evidence type="ECO:0000256" key="4">
    <source>
        <dbReference type="ARBA" id="ARBA00022475"/>
    </source>
</evidence>
<reference evidence="9 10" key="1">
    <citation type="submission" date="2017-08" db="EMBL/GenBank/DDBJ databases">
        <title>Infants hospitalized years apart are colonized by the same room-sourced microbial strains.</title>
        <authorList>
            <person name="Brooks B."/>
            <person name="Olm M.R."/>
            <person name="Firek B.A."/>
            <person name="Baker R."/>
            <person name="Thomas B.C."/>
            <person name="Morowitz M.J."/>
            <person name="Banfield J.F."/>
        </authorList>
    </citation>
    <scope>NUCLEOTIDE SEQUENCE [LARGE SCALE GENOMIC DNA]</scope>
    <source>
        <strain evidence="9">S2_005_003_R2_42</strain>
    </source>
</reference>
<evidence type="ECO:0000256" key="6">
    <source>
        <dbReference type="ARBA" id="ARBA00023136"/>
    </source>
</evidence>
<dbReference type="PANTHER" id="PTHR41164:SF1">
    <property type="entry name" value="CURLI PRODUCTION ASSEMBLY_TRANSPORT COMPONENT CSGG"/>
    <property type="match status" value="1"/>
</dbReference>
<evidence type="ECO:0000256" key="7">
    <source>
        <dbReference type="ARBA" id="ARBA00023139"/>
    </source>
</evidence>
<dbReference type="AlphaFoldDB" id="A0A2W5N031"/>
<dbReference type="PANTHER" id="PTHR41164">
    <property type="entry name" value="CURLI PRODUCTION ASSEMBLY/TRANSPORT COMPONENT CSGG"/>
    <property type="match status" value="1"/>
</dbReference>
<sequence>MNRPIPIFAARCAASRRRIRRGLLAALSIAAATVIGTATATPVLGVVKLQDETGALPFQGGIGRVLTNILTNELAARPVFTVVERRRLAAILEEQDLGSSGRLRPGDGPRIGQLTGADYLVMGTVTAFQPGVETRAVRGGFAGIGGARRSETAYLAIDLRVVDTESGEIAYARTIEGRTTRTASSVEVALGGAGFGYEAFKSEADARVARAAVIEIIDYLECAMVRRDACLNEYADKDRRRVDATRRAIELDGDPKRTAR</sequence>
<dbReference type="Gene3D" id="3.40.50.10610">
    <property type="entry name" value="ABC-type transport auxiliary lipoprotein component"/>
    <property type="match status" value="2"/>
</dbReference>
<name>A0A2W5N031_9GAMM</name>
<dbReference type="Pfam" id="PF03783">
    <property type="entry name" value="CsgG"/>
    <property type="match status" value="1"/>
</dbReference>
<keyword evidence="7" id="KW-0564">Palmitate</keyword>
<evidence type="ECO:0000313" key="9">
    <source>
        <dbReference type="EMBL" id="PZQ19390.1"/>
    </source>
</evidence>
<accession>A0A2W5N031</accession>
<comment type="similarity">
    <text evidence="2">Belongs to the CsgG family.</text>
</comment>
<keyword evidence="4" id="KW-1003">Cell membrane</keyword>
<dbReference type="EMBL" id="QFPO01000002">
    <property type="protein sequence ID" value="PZQ19390.1"/>
    <property type="molecule type" value="Genomic_DNA"/>
</dbReference>
<evidence type="ECO:0000256" key="1">
    <source>
        <dbReference type="ARBA" id="ARBA00003989"/>
    </source>
</evidence>
<evidence type="ECO:0000256" key="2">
    <source>
        <dbReference type="ARBA" id="ARBA00008899"/>
    </source>
</evidence>
<keyword evidence="8" id="KW-0449">Lipoprotein</keyword>
<organism evidence="9 10">
    <name type="scientific">Rhodanobacter denitrificans</name>
    <dbReference type="NCBI Taxonomy" id="666685"/>
    <lineage>
        <taxon>Bacteria</taxon>
        <taxon>Pseudomonadati</taxon>
        <taxon>Pseudomonadota</taxon>
        <taxon>Gammaproteobacteria</taxon>
        <taxon>Lysobacterales</taxon>
        <taxon>Rhodanobacteraceae</taxon>
        <taxon>Rhodanobacter</taxon>
    </lineage>
</organism>
<evidence type="ECO:0000313" key="10">
    <source>
        <dbReference type="Proteomes" id="UP000249046"/>
    </source>
</evidence>
<dbReference type="InterPro" id="IPR005534">
    <property type="entry name" value="Curli_assmbl/transp-comp_CsgG"/>
</dbReference>
<comment type="function">
    <text evidence="1">May be involved in the biogenesis of curli organelles.</text>
</comment>
<evidence type="ECO:0000256" key="3">
    <source>
        <dbReference type="ARBA" id="ARBA00014028"/>
    </source>
</evidence>
<dbReference type="GO" id="GO:0030288">
    <property type="term" value="C:outer membrane-bounded periplasmic space"/>
    <property type="evidence" value="ECO:0007669"/>
    <property type="project" value="InterPro"/>
</dbReference>
<dbReference type="Proteomes" id="UP000249046">
    <property type="component" value="Unassembled WGS sequence"/>
</dbReference>
<comment type="caution">
    <text evidence="9">The sequence shown here is derived from an EMBL/GenBank/DDBJ whole genome shotgun (WGS) entry which is preliminary data.</text>
</comment>
<evidence type="ECO:0000256" key="5">
    <source>
        <dbReference type="ARBA" id="ARBA00022729"/>
    </source>
</evidence>
<keyword evidence="6" id="KW-0472">Membrane</keyword>
<protein>
    <recommendedName>
        <fullName evidence="3">Curli production assembly/transport component CsgG</fullName>
    </recommendedName>
</protein>
<proteinExistence type="inferred from homology"/>
<gene>
    <name evidence="9" type="ORF">DI564_01365</name>
</gene>
<evidence type="ECO:0000256" key="8">
    <source>
        <dbReference type="ARBA" id="ARBA00023288"/>
    </source>
</evidence>
<keyword evidence="5" id="KW-0732">Signal</keyword>